<dbReference type="AlphaFoldDB" id="A0A9K3J4G1"/>
<reference evidence="2" key="2">
    <citation type="submission" date="2020-06" db="EMBL/GenBank/DDBJ databases">
        <title>Helianthus annuus Genome sequencing and assembly Release 2.</title>
        <authorList>
            <person name="Gouzy J."/>
            <person name="Langlade N."/>
            <person name="Munos S."/>
        </authorList>
    </citation>
    <scope>NUCLEOTIDE SEQUENCE</scope>
    <source>
        <tissue evidence="2">Leaves</tissue>
    </source>
</reference>
<dbReference type="Gramene" id="mRNA:HanXRQr2_Chr04g0142401">
    <property type="protein sequence ID" value="CDS:HanXRQr2_Chr04g0142401.1"/>
    <property type="gene ID" value="HanXRQr2_Chr04g0142401"/>
</dbReference>
<gene>
    <name evidence="2" type="ORF">HanXRQr2_Chr04g0142401</name>
</gene>
<evidence type="ECO:0000313" key="3">
    <source>
        <dbReference type="Proteomes" id="UP000215914"/>
    </source>
</evidence>
<organism evidence="2 3">
    <name type="scientific">Helianthus annuus</name>
    <name type="common">Common sunflower</name>
    <dbReference type="NCBI Taxonomy" id="4232"/>
    <lineage>
        <taxon>Eukaryota</taxon>
        <taxon>Viridiplantae</taxon>
        <taxon>Streptophyta</taxon>
        <taxon>Embryophyta</taxon>
        <taxon>Tracheophyta</taxon>
        <taxon>Spermatophyta</taxon>
        <taxon>Magnoliopsida</taxon>
        <taxon>eudicotyledons</taxon>
        <taxon>Gunneridae</taxon>
        <taxon>Pentapetalae</taxon>
        <taxon>asterids</taxon>
        <taxon>campanulids</taxon>
        <taxon>Asterales</taxon>
        <taxon>Asteraceae</taxon>
        <taxon>Asteroideae</taxon>
        <taxon>Heliantheae alliance</taxon>
        <taxon>Heliantheae</taxon>
        <taxon>Helianthus</taxon>
    </lineage>
</organism>
<accession>A0A9K3J4G1</accession>
<keyword evidence="1" id="KW-1133">Transmembrane helix</keyword>
<feature type="transmembrane region" description="Helical" evidence="1">
    <location>
        <begin position="29"/>
        <end position="48"/>
    </location>
</feature>
<evidence type="ECO:0000313" key="2">
    <source>
        <dbReference type="EMBL" id="KAF5808172.1"/>
    </source>
</evidence>
<evidence type="ECO:0000256" key="1">
    <source>
        <dbReference type="SAM" id="Phobius"/>
    </source>
</evidence>
<comment type="caution">
    <text evidence="2">The sequence shown here is derived from an EMBL/GenBank/DDBJ whole genome shotgun (WGS) entry which is preliminary data.</text>
</comment>
<dbReference type="Proteomes" id="UP000215914">
    <property type="component" value="Unassembled WGS sequence"/>
</dbReference>
<sequence length="51" mass="5979">MKTPVGSGSYCISLSSLELYVLLCYRKTFVILCYFETFVFYILGLYYIRSN</sequence>
<reference evidence="2" key="1">
    <citation type="journal article" date="2017" name="Nature">
        <title>The sunflower genome provides insights into oil metabolism, flowering and Asterid evolution.</title>
        <authorList>
            <person name="Badouin H."/>
            <person name="Gouzy J."/>
            <person name="Grassa C.J."/>
            <person name="Murat F."/>
            <person name="Staton S.E."/>
            <person name="Cottret L."/>
            <person name="Lelandais-Briere C."/>
            <person name="Owens G.L."/>
            <person name="Carrere S."/>
            <person name="Mayjonade B."/>
            <person name="Legrand L."/>
            <person name="Gill N."/>
            <person name="Kane N.C."/>
            <person name="Bowers J.E."/>
            <person name="Hubner S."/>
            <person name="Bellec A."/>
            <person name="Berard A."/>
            <person name="Berges H."/>
            <person name="Blanchet N."/>
            <person name="Boniface M.C."/>
            <person name="Brunel D."/>
            <person name="Catrice O."/>
            <person name="Chaidir N."/>
            <person name="Claudel C."/>
            <person name="Donnadieu C."/>
            <person name="Faraut T."/>
            <person name="Fievet G."/>
            <person name="Helmstetter N."/>
            <person name="King M."/>
            <person name="Knapp S.J."/>
            <person name="Lai Z."/>
            <person name="Le Paslier M.C."/>
            <person name="Lippi Y."/>
            <person name="Lorenzon L."/>
            <person name="Mandel J.R."/>
            <person name="Marage G."/>
            <person name="Marchand G."/>
            <person name="Marquand E."/>
            <person name="Bret-Mestries E."/>
            <person name="Morien E."/>
            <person name="Nambeesan S."/>
            <person name="Nguyen T."/>
            <person name="Pegot-Espagnet P."/>
            <person name="Pouilly N."/>
            <person name="Raftis F."/>
            <person name="Sallet E."/>
            <person name="Schiex T."/>
            <person name="Thomas J."/>
            <person name="Vandecasteele C."/>
            <person name="Vares D."/>
            <person name="Vear F."/>
            <person name="Vautrin S."/>
            <person name="Crespi M."/>
            <person name="Mangin B."/>
            <person name="Burke J.M."/>
            <person name="Salse J."/>
            <person name="Munos S."/>
            <person name="Vincourt P."/>
            <person name="Rieseberg L.H."/>
            <person name="Langlade N.B."/>
        </authorList>
    </citation>
    <scope>NUCLEOTIDE SEQUENCE</scope>
    <source>
        <tissue evidence="2">Leaves</tissue>
    </source>
</reference>
<keyword evidence="3" id="KW-1185">Reference proteome</keyword>
<dbReference type="EMBL" id="MNCJ02000319">
    <property type="protein sequence ID" value="KAF5808172.1"/>
    <property type="molecule type" value="Genomic_DNA"/>
</dbReference>
<keyword evidence="1" id="KW-0812">Transmembrane</keyword>
<name>A0A9K3J4G1_HELAN</name>
<protein>
    <submittedName>
        <fullName evidence="2">Uncharacterized protein</fullName>
    </submittedName>
</protein>
<keyword evidence="1" id="KW-0472">Membrane</keyword>
<proteinExistence type="predicted"/>